<feature type="disulfide bond" evidence="3">
    <location>
        <begin position="39"/>
        <end position="85"/>
    </location>
</feature>
<dbReference type="SUPFAM" id="SSF63825">
    <property type="entry name" value="YWTD domain"/>
    <property type="match status" value="1"/>
</dbReference>
<gene>
    <name evidence="7" type="ORF">KP79_PYT00035</name>
</gene>
<keyword evidence="8" id="KW-1185">Reference proteome</keyword>
<evidence type="ECO:0000256" key="2">
    <source>
        <dbReference type="ARBA" id="ARBA00023157"/>
    </source>
</evidence>
<dbReference type="GO" id="GO:0005886">
    <property type="term" value="C:plasma membrane"/>
    <property type="evidence" value="ECO:0007669"/>
    <property type="project" value="TreeGrafter"/>
</dbReference>
<comment type="caution">
    <text evidence="7">The sequence shown here is derived from an EMBL/GenBank/DDBJ whole genome shotgun (WGS) entry which is preliminary data.</text>
</comment>
<dbReference type="AlphaFoldDB" id="A0A210R6C5"/>
<accession>A0A210R6C5</accession>
<name>A0A210R6C5_MIZYE</name>
<dbReference type="Gene3D" id="1.10.2000.10">
    <property type="entry name" value="Frizzled cysteine-rich domain"/>
    <property type="match status" value="1"/>
</dbReference>
<dbReference type="STRING" id="6573.A0A210R6C5"/>
<keyword evidence="1" id="KW-0217">Developmental protein</keyword>
<reference evidence="7 8" key="1">
    <citation type="journal article" date="2017" name="Nat. Ecol. Evol.">
        <title>Scallop genome provides insights into evolution of bilaterian karyotype and development.</title>
        <authorList>
            <person name="Wang S."/>
            <person name="Zhang J."/>
            <person name="Jiao W."/>
            <person name="Li J."/>
            <person name="Xun X."/>
            <person name="Sun Y."/>
            <person name="Guo X."/>
            <person name="Huan P."/>
            <person name="Dong B."/>
            <person name="Zhang L."/>
            <person name="Hu X."/>
            <person name="Sun X."/>
            <person name="Wang J."/>
            <person name="Zhao C."/>
            <person name="Wang Y."/>
            <person name="Wang D."/>
            <person name="Huang X."/>
            <person name="Wang R."/>
            <person name="Lv J."/>
            <person name="Li Y."/>
            <person name="Zhang Z."/>
            <person name="Liu B."/>
            <person name="Lu W."/>
            <person name="Hui Y."/>
            <person name="Liang J."/>
            <person name="Zhou Z."/>
            <person name="Hou R."/>
            <person name="Li X."/>
            <person name="Liu Y."/>
            <person name="Li H."/>
            <person name="Ning X."/>
            <person name="Lin Y."/>
            <person name="Zhao L."/>
            <person name="Xing Q."/>
            <person name="Dou J."/>
            <person name="Li Y."/>
            <person name="Mao J."/>
            <person name="Guo H."/>
            <person name="Dou H."/>
            <person name="Li T."/>
            <person name="Mu C."/>
            <person name="Jiang W."/>
            <person name="Fu Q."/>
            <person name="Fu X."/>
            <person name="Miao Y."/>
            <person name="Liu J."/>
            <person name="Yu Q."/>
            <person name="Li R."/>
            <person name="Liao H."/>
            <person name="Li X."/>
            <person name="Kong Y."/>
            <person name="Jiang Z."/>
            <person name="Chourrout D."/>
            <person name="Li R."/>
            <person name="Bao Z."/>
        </authorList>
    </citation>
    <scope>NUCLEOTIDE SEQUENCE [LARGE SCALE GENOMIC DNA]</scope>
    <source>
        <strain evidence="7 8">PY_sf001</strain>
    </source>
</reference>
<sequence length="319" mass="35514">MAIAKTVLRPICVIMSFLITLKLCQEAYYECEPLRASVCESMPYNYTILPNTFNDNSQDDAIIAINQYSPLMKIDCSVSLVPFLCVLYLPVCTQMQAPLPPCRKLCDDVRSGCESIMNEFGYEWPDEFNCGKFPQSGLCVGENITSKGSTSVWALSHPQFTTPKHVTSRPVDFTLKPGSNEESTDAEIPVFILLSSLHKIMLYDVSTGDLISLYSGLDQGAAIDYHFSLQWIYWASHGDSRIYRGSLALDVLTDVHLVVDAVSATIESIAVDWSTRHLFWMQTYPSQIRVASLEGNNPTTILDEDLSNPKSLVLDPLVG</sequence>
<dbReference type="EMBL" id="NEDP02000128">
    <property type="protein sequence ID" value="OWF56613.1"/>
    <property type="molecule type" value="Genomic_DNA"/>
</dbReference>
<evidence type="ECO:0000259" key="6">
    <source>
        <dbReference type="PROSITE" id="PS50038"/>
    </source>
</evidence>
<evidence type="ECO:0000256" key="5">
    <source>
        <dbReference type="SAM" id="SignalP"/>
    </source>
</evidence>
<dbReference type="GO" id="GO:0035567">
    <property type="term" value="P:non-canonical Wnt signaling pathway"/>
    <property type="evidence" value="ECO:0007669"/>
    <property type="project" value="TreeGrafter"/>
</dbReference>
<keyword evidence="5" id="KW-0732">Signal</keyword>
<proteinExistence type="predicted"/>
<dbReference type="SUPFAM" id="SSF63501">
    <property type="entry name" value="Frizzled cysteine-rich domain"/>
    <property type="match status" value="1"/>
</dbReference>
<dbReference type="GO" id="GO:0042813">
    <property type="term" value="F:Wnt receptor activity"/>
    <property type="evidence" value="ECO:0007669"/>
    <property type="project" value="TreeGrafter"/>
</dbReference>
<dbReference type="SMART" id="SM00063">
    <property type="entry name" value="FRI"/>
    <property type="match status" value="1"/>
</dbReference>
<feature type="disulfide bond" evidence="3">
    <location>
        <begin position="106"/>
        <end position="130"/>
    </location>
</feature>
<dbReference type="PANTHER" id="PTHR11309">
    <property type="entry name" value="FRIZZLED"/>
    <property type="match status" value="1"/>
</dbReference>
<dbReference type="PANTHER" id="PTHR11309:SF47">
    <property type="entry name" value="FRIZZLED"/>
    <property type="match status" value="1"/>
</dbReference>
<dbReference type="GO" id="GO:0060070">
    <property type="term" value="P:canonical Wnt signaling pathway"/>
    <property type="evidence" value="ECO:0007669"/>
    <property type="project" value="TreeGrafter"/>
</dbReference>
<feature type="signal peptide" evidence="5">
    <location>
        <begin position="1"/>
        <end position="24"/>
    </location>
</feature>
<feature type="disulfide bond" evidence="3">
    <location>
        <begin position="31"/>
        <end position="92"/>
    </location>
</feature>
<dbReference type="SMART" id="SM00135">
    <property type="entry name" value="LY"/>
    <property type="match status" value="2"/>
</dbReference>
<evidence type="ECO:0000256" key="1">
    <source>
        <dbReference type="ARBA" id="ARBA00022473"/>
    </source>
</evidence>
<dbReference type="InterPro" id="IPR000033">
    <property type="entry name" value="LDLR_classB_rpt"/>
</dbReference>
<dbReference type="Pfam" id="PF01392">
    <property type="entry name" value="Fz"/>
    <property type="match status" value="1"/>
</dbReference>
<evidence type="ECO:0000313" key="8">
    <source>
        <dbReference type="Proteomes" id="UP000242188"/>
    </source>
</evidence>
<keyword evidence="2 3" id="KW-1015">Disulfide bond</keyword>
<dbReference type="OrthoDB" id="5985572at2759"/>
<dbReference type="InterPro" id="IPR015526">
    <property type="entry name" value="Frizzled/SFRP"/>
</dbReference>
<evidence type="ECO:0000256" key="4">
    <source>
        <dbReference type="PROSITE-ProRule" id="PRU00461"/>
    </source>
</evidence>
<feature type="chain" id="PRO_5012735961" evidence="5">
    <location>
        <begin position="25"/>
        <end position="319"/>
    </location>
</feature>
<dbReference type="GO" id="GO:0017147">
    <property type="term" value="F:Wnt-protein binding"/>
    <property type="evidence" value="ECO:0007669"/>
    <property type="project" value="TreeGrafter"/>
</dbReference>
<dbReference type="Gene3D" id="2.120.10.30">
    <property type="entry name" value="TolB, C-terminal domain"/>
    <property type="match status" value="1"/>
</dbReference>
<dbReference type="Proteomes" id="UP000242188">
    <property type="component" value="Unassembled WGS sequence"/>
</dbReference>
<dbReference type="PROSITE" id="PS50038">
    <property type="entry name" value="FZ"/>
    <property type="match status" value="1"/>
</dbReference>
<protein>
    <submittedName>
        <fullName evidence="7">Frizzled</fullName>
    </submittedName>
</protein>
<feature type="domain" description="FZ" evidence="6">
    <location>
        <begin position="26"/>
        <end position="142"/>
    </location>
</feature>
<dbReference type="InterPro" id="IPR036790">
    <property type="entry name" value="Frizzled_dom_sf"/>
</dbReference>
<comment type="caution">
    <text evidence="3">Lacks conserved residue(s) required for the propagation of feature annotation.</text>
</comment>
<dbReference type="InterPro" id="IPR011042">
    <property type="entry name" value="6-blade_b-propeller_TolB-like"/>
</dbReference>
<dbReference type="InterPro" id="IPR020067">
    <property type="entry name" value="Frizzled_dom"/>
</dbReference>
<organism evidence="7 8">
    <name type="scientific">Mizuhopecten yessoensis</name>
    <name type="common">Japanese scallop</name>
    <name type="synonym">Patinopecten yessoensis</name>
    <dbReference type="NCBI Taxonomy" id="6573"/>
    <lineage>
        <taxon>Eukaryota</taxon>
        <taxon>Metazoa</taxon>
        <taxon>Spiralia</taxon>
        <taxon>Lophotrochozoa</taxon>
        <taxon>Mollusca</taxon>
        <taxon>Bivalvia</taxon>
        <taxon>Autobranchia</taxon>
        <taxon>Pteriomorphia</taxon>
        <taxon>Pectinida</taxon>
        <taxon>Pectinoidea</taxon>
        <taxon>Pectinidae</taxon>
        <taxon>Mizuhopecten</taxon>
    </lineage>
</organism>
<feature type="repeat" description="LDL-receptor class B" evidence="4">
    <location>
        <begin position="276"/>
        <end position="318"/>
    </location>
</feature>
<evidence type="ECO:0000313" key="7">
    <source>
        <dbReference type="EMBL" id="OWF56613.1"/>
    </source>
</evidence>
<dbReference type="PROSITE" id="PS51120">
    <property type="entry name" value="LDLRB"/>
    <property type="match status" value="1"/>
</dbReference>
<evidence type="ECO:0000256" key="3">
    <source>
        <dbReference type="PROSITE-ProRule" id="PRU00090"/>
    </source>
</evidence>